<evidence type="ECO:0000256" key="1">
    <source>
        <dbReference type="SAM" id="MobiDB-lite"/>
    </source>
</evidence>
<reference evidence="2" key="1">
    <citation type="journal article" date="2023" name="G3 (Bethesda)">
        <title>A reference genome for the long-term kleptoplast-retaining sea slug Elysia crispata morphotype clarki.</title>
        <authorList>
            <person name="Eastman K.E."/>
            <person name="Pendleton A.L."/>
            <person name="Shaikh M.A."/>
            <person name="Suttiyut T."/>
            <person name="Ogas R."/>
            <person name="Tomko P."/>
            <person name="Gavelis G."/>
            <person name="Widhalm J.R."/>
            <person name="Wisecaver J.H."/>
        </authorList>
    </citation>
    <scope>NUCLEOTIDE SEQUENCE</scope>
    <source>
        <strain evidence="2">ECLA1</strain>
    </source>
</reference>
<protein>
    <submittedName>
        <fullName evidence="2">Uncharacterized protein</fullName>
    </submittedName>
</protein>
<name>A0AAE1CNP4_9GAST</name>
<evidence type="ECO:0000313" key="2">
    <source>
        <dbReference type="EMBL" id="KAK3723066.1"/>
    </source>
</evidence>
<comment type="caution">
    <text evidence="2">The sequence shown here is derived from an EMBL/GenBank/DDBJ whole genome shotgun (WGS) entry which is preliminary data.</text>
</comment>
<accession>A0AAE1CNP4</accession>
<dbReference type="Proteomes" id="UP001283361">
    <property type="component" value="Unassembled WGS sequence"/>
</dbReference>
<gene>
    <name evidence="2" type="ORF">RRG08_037260</name>
</gene>
<proteinExistence type="predicted"/>
<organism evidence="2 3">
    <name type="scientific">Elysia crispata</name>
    <name type="common">lettuce slug</name>
    <dbReference type="NCBI Taxonomy" id="231223"/>
    <lineage>
        <taxon>Eukaryota</taxon>
        <taxon>Metazoa</taxon>
        <taxon>Spiralia</taxon>
        <taxon>Lophotrochozoa</taxon>
        <taxon>Mollusca</taxon>
        <taxon>Gastropoda</taxon>
        <taxon>Heterobranchia</taxon>
        <taxon>Euthyneura</taxon>
        <taxon>Panpulmonata</taxon>
        <taxon>Sacoglossa</taxon>
        <taxon>Placobranchoidea</taxon>
        <taxon>Plakobranchidae</taxon>
        <taxon>Elysia</taxon>
    </lineage>
</organism>
<dbReference type="AlphaFoldDB" id="A0AAE1CNP4"/>
<feature type="region of interest" description="Disordered" evidence="1">
    <location>
        <begin position="61"/>
        <end position="92"/>
    </location>
</feature>
<keyword evidence="3" id="KW-1185">Reference proteome</keyword>
<evidence type="ECO:0000313" key="3">
    <source>
        <dbReference type="Proteomes" id="UP001283361"/>
    </source>
</evidence>
<dbReference type="EMBL" id="JAWDGP010007367">
    <property type="protein sequence ID" value="KAK3723066.1"/>
    <property type="molecule type" value="Genomic_DNA"/>
</dbReference>
<sequence length="92" mass="9985">MCTELLVQCAVGLQAGVVSCSNQREESSRREMTGAATACFTLLHVYGQCQLNSTENTMLINHNNPNTKSQTQPYDINSMNSSLSTIKATNSP</sequence>